<dbReference type="AlphaFoldDB" id="A0A8H3ELY9"/>
<gene>
    <name evidence="1" type="ORF">ALECFALPRED_004017</name>
</gene>
<keyword evidence="2" id="KW-1185">Reference proteome</keyword>
<evidence type="ECO:0000313" key="1">
    <source>
        <dbReference type="EMBL" id="CAF9907833.1"/>
    </source>
</evidence>
<name>A0A8H3ELY9_9LECA</name>
<proteinExistence type="predicted"/>
<evidence type="ECO:0000313" key="2">
    <source>
        <dbReference type="Proteomes" id="UP000664203"/>
    </source>
</evidence>
<reference evidence="1" key="1">
    <citation type="submission" date="2021-03" db="EMBL/GenBank/DDBJ databases">
        <authorList>
            <person name="Tagirdzhanova G."/>
        </authorList>
    </citation>
    <scope>NUCLEOTIDE SEQUENCE</scope>
</reference>
<comment type="caution">
    <text evidence="1">The sequence shown here is derived from an EMBL/GenBank/DDBJ whole genome shotgun (WGS) entry which is preliminary data.</text>
</comment>
<dbReference type="Proteomes" id="UP000664203">
    <property type="component" value="Unassembled WGS sequence"/>
</dbReference>
<dbReference type="OrthoDB" id="10349033at2759"/>
<sequence length="289" mass="32528">MAHAGPSRPNPTEQLSNPTRAMDDTSIMFAELLQDIKQHSNHSRELCQEFAKLKQDILKEFTDFTDHYEDGAERSRLETIAMRTMEQKQEEMEKRFDDRCQEMKETQCGILKALKGLSDSQEKSIVSAASNAFKPLSASLLRHGENLSAVAKKTPARVANFFNGSTRLFPSDSMPTLTQLHTLHSILKAHWQAASHLDSTMSAAYPWLSFAMASCYYLPLSVWSVQFTFSLYERYTVDFGYDGTVSCLIFWVIMVCFHTTDTYSLGGGMRSAMVKALLLWAGSKVVFGA</sequence>
<protein>
    <submittedName>
        <fullName evidence="1">Uncharacterized protein</fullName>
    </submittedName>
</protein>
<organism evidence="1 2">
    <name type="scientific">Alectoria fallacina</name>
    <dbReference type="NCBI Taxonomy" id="1903189"/>
    <lineage>
        <taxon>Eukaryota</taxon>
        <taxon>Fungi</taxon>
        <taxon>Dikarya</taxon>
        <taxon>Ascomycota</taxon>
        <taxon>Pezizomycotina</taxon>
        <taxon>Lecanoromycetes</taxon>
        <taxon>OSLEUM clade</taxon>
        <taxon>Lecanoromycetidae</taxon>
        <taxon>Lecanorales</taxon>
        <taxon>Lecanorineae</taxon>
        <taxon>Parmeliaceae</taxon>
        <taxon>Alectoria</taxon>
    </lineage>
</organism>
<accession>A0A8H3ELY9</accession>
<dbReference type="EMBL" id="CAJPDR010000025">
    <property type="protein sequence ID" value="CAF9907833.1"/>
    <property type="molecule type" value="Genomic_DNA"/>
</dbReference>